<evidence type="ECO:0000256" key="6">
    <source>
        <dbReference type="ARBA" id="ARBA00023242"/>
    </source>
</evidence>
<feature type="compositionally biased region" description="Polar residues" evidence="8">
    <location>
        <begin position="82"/>
        <end position="91"/>
    </location>
</feature>
<gene>
    <name evidence="10" type="ORF">CPB83DRAFT_858587</name>
</gene>
<evidence type="ECO:0000256" key="8">
    <source>
        <dbReference type="SAM" id="MobiDB-lite"/>
    </source>
</evidence>
<evidence type="ECO:0000256" key="3">
    <source>
        <dbReference type="ARBA" id="ARBA00022737"/>
    </source>
</evidence>
<comment type="caution">
    <text evidence="10">The sequence shown here is derived from an EMBL/GenBank/DDBJ whole genome shotgun (WGS) entry which is preliminary data.</text>
</comment>
<dbReference type="InterPro" id="IPR001781">
    <property type="entry name" value="Znf_LIM"/>
</dbReference>
<dbReference type="GO" id="GO:0030036">
    <property type="term" value="P:actin cytoskeleton organization"/>
    <property type="evidence" value="ECO:0007669"/>
    <property type="project" value="TreeGrafter"/>
</dbReference>
<keyword evidence="4 7" id="KW-0862">Zinc</keyword>
<evidence type="ECO:0000313" key="10">
    <source>
        <dbReference type="EMBL" id="KAF9526050.1"/>
    </source>
</evidence>
<dbReference type="AlphaFoldDB" id="A0A9P6EBL3"/>
<feature type="region of interest" description="Disordered" evidence="8">
    <location>
        <begin position="274"/>
        <end position="297"/>
    </location>
</feature>
<dbReference type="Gene3D" id="2.10.110.10">
    <property type="entry name" value="Cysteine Rich Protein"/>
    <property type="match status" value="2"/>
</dbReference>
<dbReference type="SMART" id="SM00132">
    <property type="entry name" value="LIM"/>
    <property type="match status" value="2"/>
</dbReference>
<keyword evidence="3" id="KW-0677">Repeat</keyword>
<evidence type="ECO:0000259" key="9">
    <source>
        <dbReference type="PROSITE" id="PS50023"/>
    </source>
</evidence>
<dbReference type="PANTHER" id="PTHR24215">
    <property type="entry name" value="RHO-GTPASE-ACTIVATING PROTEIN LRG1"/>
    <property type="match status" value="1"/>
</dbReference>
<feature type="compositionally biased region" description="Low complexity" evidence="8">
    <location>
        <begin position="218"/>
        <end position="234"/>
    </location>
</feature>
<dbReference type="GO" id="GO:0046872">
    <property type="term" value="F:metal ion binding"/>
    <property type="evidence" value="ECO:0007669"/>
    <property type="project" value="UniProtKB-KW"/>
</dbReference>
<proteinExistence type="predicted"/>
<evidence type="ECO:0000256" key="5">
    <source>
        <dbReference type="ARBA" id="ARBA00023038"/>
    </source>
</evidence>
<evidence type="ECO:0000256" key="2">
    <source>
        <dbReference type="ARBA" id="ARBA00022723"/>
    </source>
</evidence>
<feature type="compositionally biased region" description="Basic and acidic residues" evidence="8">
    <location>
        <begin position="170"/>
        <end position="193"/>
    </location>
</feature>
<evidence type="ECO:0000256" key="1">
    <source>
        <dbReference type="ARBA" id="ARBA00004123"/>
    </source>
</evidence>
<comment type="subcellular location">
    <subcellularLocation>
        <location evidence="1">Nucleus</location>
    </subcellularLocation>
</comment>
<dbReference type="OrthoDB" id="8062037at2759"/>
<organism evidence="10 11">
    <name type="scientific">Crepidotus variabilis</name>
    <dbReference type="NCBI Taxonomy" id="179855"/>
    <lineage>
        <taxon>Eukaryota</taxon>
        <taxon>Fungi</taxon>
        <taxon>Dikarya</taxon>
        <taxon>Basidiomycota</taxon>
        <taxon>Agaricomycotina</taxon>
        <taxon>Agaricomycetes</taxon>
        <taxon>Agaricomycetidae</taxon>
        <taxon>Agaricales</taxon>
        <taxon>Agaricineae</taxon>
        <taxon>Crepidotaceae</taxon>
        <taxon>Crepidotus</taxon>
    </lineage>
</organism>
<keyword evidence="6" id="KW-0539">Nucleus</keyword>
<keyword evidence="11" id="KW-1185">Reference proteome</keyword>
<dbReference type="GO" id="GO:0030695">
    <property type="term" value="F:GTPase regulator activity"/>
    <property type="evidence" value="ECO:0007669"/>
    <property type="project" value="UniProtKB-ARBA"/>
</dbReference>
<feature type="compositionally biased region" description="Low complexity" evidence="8">
    <location>
        <begin position="274"/>
        <end position="290"/>
    </location>
</feature>
<feature type="compositionally biased region" description="Polar residues" evidence="8">
    <location>
        <begin position="103"/>
        <end position="132"/>
    </location>
</feature>
<accession>A0A9P6EBL3</accession>
<keyword evidence="2 7" id="KW-0479">Metal-binding</keyword>
<feature type="compositionally biased region" description="Low complexity" evidence="8">
    <location>
        <begin position="133"/>
        <end position="150"/>
    </location>
</feature>
<feature type="domain" description="LIM zinc-binding" evidence="9">
    <location>
        <begin position="299"/>
        <end position="359"/>
    </location>
</feature>
<dbReference type="PANTHER" id="PTHR24215:SF35">
    <property type="entry name" value="MUSCLE LIM PROTEIN MLP84B"/>
    <property type="match status" value="1"/>
</dbReference>
<sequence length="372" mass="39189">MFGGTPICPRCTKAVYAAEQVMGPGRRQAYHKPCLACTSCNKRLDSYTLLEHDEQPYCKACHLKSFGTPNLRHNNLPVASPPGSNDNSPQRPTSPPTYIRPLNTGNGIYSYGNGSPAPNSSQAPRLQPNRTLTSPTSPTFSKSPTSPSFSGYGYRNGMNGVDPVTPSAIPKDEGNAVEDAPKASRYDSDRDTNTGRPGIGTIPRTVPLRHHISRSIGSVPSSVSTPTTTPSSASDDADVFTSTAPSSYTPLPPLMATPTGTRYGIALSGVSSHSTGGVGTHLTGSSTGGSPRKWGSGTPSCPRCGKSVYFAEQAKAVGKTYHKACLRCVDCGTTLDSHKLRDHDGQPYCVRCYQKAYGPQGNGYALLGKAGG</sequence>
<protein>
    <recommendedName>
        <fullName evidence="9">LIM zinc-binding domain-containing protein</fullName>
    </recommendedName>
</protein>
<reference evidence="10" key="1">
    <citation type="submission" date="2020-11" db="EMBL/GenBank/DDBJ databases">
        <authorList>
            <consortium name="DOE Joint Genome Institute"/>
            <person name="Ahrendt S."/>
            <person name="Riley R."/>
            <person name="Andreopoulos W."/>
            <person name="Labutti K."/>
            <person name="Pangilinan J."/>
            <person name="Ruiz-Duenas F.J."/>
            <person name="Barrasa J.M."/>
            <person name="Sanchez-Garcia M."/>
            <person name="Camarero S."/>
            <person name="Miyauchi S."/>
            <person name="Serrano A."/>
            <person name="Linde D."/>
            <person name="Babiker R."/>
            <person name="Drula E."/>
            <person name="Ayuso-Fernandez I."/>
            <person name="Pacheco R."/>
            <person name="Padilla G."/>
            <person name="Ferreira P."/>
            <person name="Barriuso J."/>
            <person name="Kellner H."/>
            <person name="Castanera R."/>
            <person name="Alfaro M."/>
            <person name="Ramirez L."/>
            <person name="Pisabarro A.G."/>
            <person name="Kuo A."/>
            <person name="Tritt A."/>
            <person name="Lipzen A."/>
            <person name="He G."/>
            <person name="Yan M."/>
            <person name="Ng V."/>
            <person name="Cullen D."/>
            <person name="Martin F."/>
            <person name="Rosso M.-N."/>
            <person name="Henrissat B."/>
            <person name="Hibbett D."/>
            <person name="Martinez A.T."/>
            <person name="Grigoriev I.V."/>
        </authorList>
    </citation>
    <scope>NUCLEOTIDE SEQUENCE</scope>
    <source>
        <strain evidence="10">CBS 506.95</strain>
    </source>
</reference>
<evidence type="ECO:0000256" key="7">
    <source>
        <dbReference type="PROSITE-ProRule" id="PRU00125"/>
    </source>
</evidence>
<dbReference type="SUPFAM" id="SSF57716">
    <property type="entry name" value="Glucocorticoid receptor-like (DNA-binding domain)"/>
    <property type="match status" value="4"/>
</dbReference>
<dbReference type="GO" id="GO:0005634">
    <property type="term" value="C:nucleus"/>
    <property type="evidence" value="ECO:0007669"/>
    <property type="project" value="UniProtKB-SubCell"/>
</dbReference>
<keyword evidence="5 7" id="KW-0440">LIM domain</keyword>
<dbReference type="Proteomes" id="UP000807306">
    <property type="component" value="Unassembled WGS sequence"/>
</dbReference>
<feature type="domain" description="LIM zinc-binding" evidence="9">
    <location>
        <begin position="6"/>
        <end position="68"/>
    </location>
</feature>
<dbReference type="PROSITE" id="PS50023">
    <property type="entry name" value="LIM_DOMAIN_2"/>
    <property type="match status" value="2"/>
</dbReference>
<dbReference type="GO" id="GO:0005737">
    <property type="term" value="C:cytoplasm"/>
    <property type="evidence" value="ECO:0007669"/>
    <property type="project" value="TreeGrafter"/>
</dbReference>
<dbReference type="EMBL" id="MU157876">
    <property type="protein sequence ID" value="KAF9526050.1"/>
    <property type="molecule type" value="Genomic_DNA"/>
</dbReference>
<feature type="compositionally biased region" description="Polar residues" evidence="8">
    <location>
        <begin position="240"/>
        <end position="249"/>
    </location>
</feature>
<dbReference type="Pfam" id="PF00412">
    <property type="entry name" value="LIM"/>
    <property type="match status" value="2"/>
</dbReference>
<dbReference type="CDD" id="cd09326">
    <property type="entry name" value="LIM_CRP_like"/>
    <property type="match status" value="2"/>
</dbReference>
<dbReference type="PROSITE" id="PS00478">
    <property type="entry name" value="LIM_DOMAIN_1"/>
    <property type="match status" value="2"/>
</dbReference>
<dbReference type="FunFam" id="2.10.110.10:FF:000001">
    <property type="entry name" value="Cysteine and glycine-rich protein 1"/>
    <property type="match status" value="2"/>
</dbReference>
<evidence type="ECO:0000256" key="4">
    <source>
        <dbReference type="ARBA" id="ARBA00022833"/>
    </source>
</evidence>
<feature type="region of interest" description="Disordered" evidence="8">
    <location>
        <begin position="72"/>
        <end position="253"/>
    </location>
</feature>
<name>A0A9P6EBL3_9AGAR</name>
<evidence type="ECO:0000313" key="11">
    <source>
        <dbReference type="Proteomes" id="UP000807306"/>
    </source>
</evidence>